<reference evidence="4 8" key="1">
    <citation type="submission" date="2017-11" db="EMBL/GenBank/DDBJ databases">
        <authorList>
            <person name="Han C.G."/>
        </authorList>
    </citation>
    <scope>NUCLEOTIDE SEQUENCE [LARGE SCALE GENOMIC DNA]</scope>
    <source>
        <strain evidence="4 8">A8</strain>
    </source>
</reference>
<dbReference type="EMBL" id="CAJOXS020000001">
    <property type="protein sequence ID" value="CAH5987119.1"/>
    <property type="molecule type" value="Genomic_DNA"/>
</dbReference>
<reference evidence="5 11" key="5">
    <citation type="submission" date="2020-08" db="EMBL/GenBank/DDBJ databases">
        <title>Complete genome sequence of Klebsiella pneumoniae KP2757.</title>
        <authorList>
            <person name="Zhang X."/>
        </authorList>
    </citation>
    <scope>NUCLEOTIDE SEQUENCE [LARGE SCALE GENOMIC DNA]</scope>
    <source>
        <strain evidence="5 11">KP2757</strain>
    </source>
</reference>
<evidence type="ECO:0000313" key="1">
    <source>
        <dbReference type="EMBL" id="CAH5987119.1"/>
    </source>
</evidence>
<dbReference type="Proteomes" id="UP000254545">
    <property type="component" value="Unassembled WGS sequence"/>
</dbReference>
<dbReference type="OMA" id="VTEWIIV"/>
<protein>
    <submittedName>
        <fullName evidence="6">Uncharacterized protein</fullName>
    </submittedName>
</protein>
<accession>A0A087FPE2</accession>
<accession>A0A0J5AA62</accession>
<dbReference type="Proteomes" id="UP000258928">
    <property type="component" value="Unassembled WGS sequence"/>
</dbReference>
<name>A0A087FPE2_KLEVA</name>
<reference evidence="2" key="6">
    <citation type="journal article" date="2022" name="J. Appl. Microbiol.">
        <title>PCR-based ORF typing of Klebsiella pneumoniae for rapid identification of global clones and transmission events.</title>
        <authorList>
            <person name="Nonogaki R."/>
            <person name="Iijima A."/>
            <person name="Kawamura K."/>
            <person name="Kayama S."/>
            <person name="Sugai M."/>
            <person name="Yagi T."/>
            <person name="Arakawa Y."/>
            <person name="Doi Y."/>
            <person name="Suzuki M."/>
        </authorList>
    </citation>
    <scope>NUCLEOTIDE SEQUENCE</scope>
    <source>
        <strain evidence="2">NUKP-37</strain>
    </source>
</reference>
<dbReference type="KEGG" id="kpe:KPK_2693"/>
<dbReference type="EMBL" id="BQTA01000008">
    <property type="protein sequence ID" value="GKJ95107.1"/>
    <property type="molecule type" value="Genomic_DNA"/>
</dbReference>
<dbReference type="Proteomes" id="UP000234412">
    <property type="component" value="Unassembled WGS sequence"/>
</dbReference>
<reference evidence="6 9" key="3">
    <citation type="submission" date="2018-06" db="EMBL/GenBank/DDBJ databases">
        <authorList>
            <consortium name="Pathogen Informatics"/>
            <person name="Doyle S."/>
        </authorList>
    </citation>
    <scope>NUCLEOTIDE SEQUENCE [LARGE SCALE GENOMIC DNA]</scope>
    <source>
        <strain evidence="6 9">NCTC9177</strain>
    </source>
</reference>
<evidence type="ECO:0000313" key="2">
    <source>
        <dbReference type="EMBL" id="GKJ95107.1"/>
    </source>
</evidence>
<dbReference type="EMBL" id="JARTTN020000001">
    <property type="protein sequence ID" value="MEC6057573.1"/>
    <property type="molecule type" value="Genomic_DNA"/>
</dbReference>
<evidence type="ECO:0000313" key="3">
    <source>
        <dbReference type="EMBL" id="MEC6057573.1"/>
    </source>
</evidence>
<gene>
    <name evidence="1" type="ORF">AN2335V1_0922</name>
    <name evidence="4" type="ORF">CWN47_18445</name>
    <name evidence="5" type="ORF">IAP99_13390</name>
    <name evidence="6" type="ORF">NCTC9177_04571</name>
    <name evidence="2" type="ORF">NUKP37_28820</name>
    <name evidence="3" type="ORF">QAB22_013690</name>
    <name evidence="7" type="ORF">SAMEA3729809_00535</name>
</gene>
<dbReference type="RefSeq" id="WP_008804908.1">
    <property type="nucleotide sequence ID" value="NC_011283.1"/>
</dbReference>
<evidence type="ECO:0000313" key="10">
    <source>
        <dbReference type="Proteomes" id="UP000258928"/>
    </source>
</evidence>
<dbReference type="KEGG" id="kvd:KR75_20935"/>
<evidence type="ECO:0000313" key="9">
    <source>
        <dbReference type="Proteomes" id="UP000254545"/>
    </source>
</evidence>
<dbReference type="GeneID" id="93273224"/>
<dbReference type="Proteomes" id="UP000516181">
    <property type="component" value="Chromosome"/>
</dbReference>
<reference evidence="4 8" key="2">
    <citation type="submission" date="2018-01" db="EMBL/GenBank/DDBJ databases">
        <title>Genomic study of Klebsiella pneumoniae.</title>
        <authorList>
            <person name="Yang Y."/>
            <person name="Bicalho R."/>
        </authorList>
    </citation>
    <scope>NUCLEOTIDE SEQUENCE [LARGE SCALE GENOMIC DNA]</scope>
    <source>
        <strain evidence="4 8">A8</strain>
    </source>
</reference>
<reference evidence="1" key="7">
    <citation type="submission" date="2022-05" db="EMBL/GenBank/DDBJ databases">
        <authorList>
            <person name="Alioto T."/>
            <person name="Alioto T."/>
            <person name="Gomez Garrido J."/>
        </authorList>
    </citation>
    <scope>NUCLEOTIDE SEQUENCE</scope>
    <source>
        <strain evidence="1">0</strain>
    </source>
</reference>
<dbReference type="KEGG" id="kvq:SP68_01900"/>
<dbReference type="EMBL" id="PIDP01000682">
    <property type="protein sequence ID" value="PLM93313.1"/>
    <property type="molecule type" value="Genomic_DNA"/>
</dbReference>
<reference evidence="3" key="8">
    <citation type="journal article" date="2023" name="Nat. Commun.">
        <title>Genomic dissection of endemic carbapenem resistance reveals metallo-beta-lactamase dissemination through clonal, plasmid and integron transfer.</title>
        <authorList>
            <person name="Macesic N."/>
            <person name="Hawkey J."/>
            <person name="Vezina B."/>
            <person name="Wisniewski J.A."/>
            <person name="Cottingham H."/>
            <person name="Blakeway L.V."/>
            <person name="Harshegyi T."/>
            <person name="Pragastis K."/>
            <person name="Badoordeen G.Z."/>
            <person name="Dennison A."/>
            <person name="Spelman D.W."/>
            <person name="Jenney A.W.J."/>
            <person name="Peleg A.Y."/>
        </authorList>
    </citation>
    <scope>NUCLEOTIDE SEQUENCE</scope>
    <source>
        <strain evidence="3">CPO071</strain>
    </source>
</reference>
<evidence type="ECO:0000313" key="11">
    <source>
        <dbReference type="Proteomes" id="UP000516181"/>
    </source>
</evidence>
<dbReference type="EMBL" id="UGKR01000003">
    <property type="protein sequence ID" value="STS90673.1"/>
    <property type="molecule type" value="Genomic_DNA"/>
</dbReference>
<dbReference type="EMBL" id="UKAS01000002">
    <property type="protein sequence ID" value="SXF91837.1"/>
    <property type="molecule type" value="Genomic_DNA"/>
</dbReference>
<evidence type="ECO:0000313" key="7">
    <source>
        <dbReference type="EMBL" id="SXF91837.1"/>
    </source>
</evidence>
<evidence type="ECO:0000313" key="12">
    <source>
        <dbReference type="Proteomes" id="UP000789617"/>
    </source>
</evidence>
<proteinExistence type="predicted"/>
<dbReference type="Proteomes" id="UP001176846">
    <property type="component" value="Unassembled WGS sequence"/>
</dbReference>
<sequence>MLRDYLKVEKEDQLVEQQSRHDNSQHYSAVTEWVILSKDGQRKGRVSLFDRFTTRRSWSDSFRITQFDNAGKVVVDKLTDAL</sequence>
<dbReference type="Proteomes" id="UP001060507">
    <property type="component" value="Unassembled WGS sequence"/>
</dbReference>
<reference evidence="3" key="9">
    <citation type="submission" date="2024-01" db="EMBL/GenBank/DDBJ databases">
        <authorList>
            <person name="Macesic N."/>
        </authorList>
    </citation>
    <scope>NUCLEOTIDE SEQUENCE</scope>
    <source>
        <strain evidence="3">CPO071</strain>
    </source>
</reference>
<organism evidence="6 9">
    <name type="scientific">Klebsiella variicola</name>
    <dbReference type="NCBI Taxonomy" id="244366"/>
    <lineage>
        <taxon>Bacteria</taxon>
        <taxon>Pseudomonadati</taxon>
        <taxon>Pseudomonadota</taxon>
        <taxon>Gammaproteobacteria</taxon>
        <taxon>Enterobacterales</taxon>
        <taxon>Enterobacteriaceae</taxon>
        <taxon>Klebsiella/Raoultella group</taxon>
        <taxon>Klebsiella</taxon>
        <taxon>Klebsiella pneumoniae complex</taxon>
    </lineage>
</organism>
<reference evidence="7 10" key="4">
    <citation type="submission" date="2018-08" db="EMBL/GenBank/DDBJ databases">
        <authorList>
            <consortium name="Pathogen Informatics"/>
        </authorList>
    </citation>
    <scope>NUCLEOTIDE SEQUENCE [LARGE SCALE GENOMIC DNA]</scope>
    <source>
        <strain evidence="7 10">EuSCAPE_TR218</strain>
    </source>
</reference>
<evidence type="ECO:0000313" key="8">
    <source>
        <dbReference type="Proteomes" id="UP000234412"/>
    </source>
</evidence>
<dbReference type="EMBL" id="CP060807">
    <property type="protein sequence ID" value="QNP22454.1"/>
    <property type="molecule type" value="Genomic_DNA"/>
</dbReference>
<evidence type="ECO:0000313" key="4">
    <source>
        <dbReference type="EMBL" id="PLM93313.1"/>
    </source>
</evidence>
<evidence type="ECO:0000313" key="5">
    <source>
        <dbReference type="EMBL" id="QNP22454.1"/>
    </source>
</evidence>
<keyword evidence="12" id="KW-1185">Reference proteome</keyword>
<dbReference type="KEGG" id="kpk:A593_23125"/>
<dbReference type="Proteomes" id="UP000789617">
    <property type="component" value="Unassembled WGS sequence"/>
</dbReference>
<dbReference type="AlphaFoldDB" id="A0A087FPE2"/>
<evidence type="ECO:0000313" key="6">
    <source>
        <dbReference type="EMBL" id="STS90673.1"/>
    </source>
</evidence>